<protein>
    <recommendedName>
        <fullName evidence="1">7(1) septoil knot domain-containing protein</fullName>
    </recommendedName>
</protein>
<name>A0AAD0URS9_9LEPT</name>
<reference evidence="2 3" key="1">
    <citation type="submission" date="2018-11" db="EMBL/GenBank/DDBJ databases">
        <title>Complete genome sequence of Leptospira kmetyi isolate LS 001/16 from soil sample associated with a leptospirosis patient in Kelantan.</title>
        <authorList>
            <person name="Muhammad Yusoff F."/>
            <person name="Muhammad Yusoff S."/>
            <person name="Ahmad M.N."/>
            <person name="Yusof N.Y."/>
            <person name="Aziah I."/>
        </authorList>
    </citation>
    <scope>NUCLEOTIDE SEQUENCE [LARGE SCALE GENOMIC DNA]</scope>
    <source>
        <strain evidence="2 3">LS 001/16</strain>
    </source>
</reference>
<organism evidence="2 3">
    <name type="scientific">Leptospira kmetyi</name>
    <dbReference type="NCBI Taxonomy" id="408139"/>
    <lineage>
        <taxon>Bacteria</taxon>
        <taxon>Pseudomonadati</taxon>
        <taxon>Spirochaetota</taxon>
        <taxon>Spirochaetia</taxon>
        <taxon>Leptospirales</taxon>
        <taxon>Leptospiraceae</taxon>
        <taxon>Leptospira</taxon>
    </lineage>
</organism>
<evidence type="ECO:0000313" key="2">
    <source>
        <dbReference type="EMBL" id="AYV56460.1"/>
    </source>
</evidence>
<dbReference type="RefSeq" id="WP_123179833.1">
    <property type="nucleotide sequence ID" value="NZ_CP033614.1"/>
</dbReference>
<dbReference type="AlphaFoldDB" id="A0AAD0URS9"/>
<dbReference type="KEGG" id="lkm:EFP84_13730"/>
<accession>A0AAD0URS9</accession>
<evidence type="ECO:0000313" key="3">
    <source>
        <dbReference type="Proteomes" id="UP000276407"/>
    </source>
</evidence>
<sequence>MKYIIFSLLLFFLAIENGIEAKNKNLGVDCTFKGKKLYGKIKVVTSFPDVKVQVVNSFPDLRVKVVDSFPNSCGRWKMVESFADTKIQFVTGFPDVRIEYVSSSPGIK</sequence>
<dbReference type="InterPro" id="IPR046148">
    <property type="entry name" value="Septknot"/>
</dbReference>
<proteinExistence type="predicted"/>
<dbReference type="Pfam" id="PF19647">
    <property type="entry name" value="Septknot"/>
    <property type="match status" value="1"/>
</dbReference>
<dbReference type="EMBL" id="CP033614">
    <property type="protein sequence ID" value="AYV56460.1"/>
    <property type="molecule type" value="Genomic_DNA"/>
</dbReference>
<gene>
    <name evidence="2" type="ORF">EFP84_13730</name>
</gene>
<evidence type="ECO:0000259" key="1">
    <source>
        <dbReference type="Pfam" id="PF19647"/>
    </source>
</evidence>
<dbReference type="Proteomes" id="UP000276407">
    <property type="component" value="Chromosome 1"/>
</dbReference>
<feature type="domain" description="7(1) septoil knot" evidence="1">
    <location>
        <begin position="34"/>
        <end position="107"/>
    </location>
</feature>